<dbReference type="Proteomes" id="UP000053477">
    <property type="component" value="Unassembled WGS sequence"/>
</dbReference>
<reference evidence="1 2" key="1">
    <citation type="submission" date="2015-04" db="EMBL/GenBank/DDBJ databases">
        <title>Complete genome sequence of Schizopora paradoxa KUC8140, a cosmopolitan wood degrader in East Asia.</title>
        <authorList>
            <consortium name="DOE Joint Genome Institute"/>
            <person name="Min B."/>
            <person name="Park H."/>
            <person name="Jang Y."/>
            <person name="Kim J.-J."/>
            <person name="Kim K.H."/>
            <person name="Pangilinan J."/>
            <person name="Lipzen A."/>
            <person name="Riley R."/>
            <person name="Grigoriev I.V."/>
            <person name="Spatafora J.W."/>
            <person name="Choi I.-G."/>
        </authorList>
    </citation>
    <scope>NUCLEOTIDE SEQUENCE [LARGE SCALE GENOMIC DNA]</scope>
    <source>
        <strain evidence="1 2">KUC8140</strain>
    </source>
</reference>
<organism evidence="1 2">
    <name type="scientific">Schizopora paradoxa</name>
    <dbReference type="NCBI Taxonomy" id="27342"/>
    <lineage>
        <taxon>Eukaryota</taxon>
        <taxon>Fungi</taxon>
        <taxon>Dikarya</taxon>
        <taxon>Basidiomycota</taxon>
        <taxon>Agaricomycotina</taxon>
        <taxon>Agaricomycetes</taxon>
        <taxon>Hymenochaetales</taxon>
        <taxon>Schizoporaceae</taxon>
        <taxon>Schizopora</taxon>
    </lineage>
</organism>
<accession>A0A0H2S389</accession>
<evidence type="ECO:0000313" key="1">
    <source>
        <dbReference type="EMBL" id="KLO18454.1"/>
    </source>
</evidence>
<dbReference type="AlphaFoldDB" id="A0A0H2S389"/>
<sequence length="230" mass="25863">MPVESLRGRTSFIDMSSQRLDELGLYFPPSVVRSLHMPSTIRSHTPPPIISSSSINFRPEIFFSPSRSNRNSKLGTGFCLSTKSARRRPVSKECFLPSFLEAFLRLVGRSSLLHAIAEFTSLPPKNRASSREIKYFPPAFRCSTLDRRSGRLPLKANSLDELISKMRKRKRVTDVTSASALSHRPTIVDCIAHSHLVSPRSNNSAHGTNESTESTWWAQPHLHQIFKGFS</sequence>
<name>A0A0H2S389_9AGAM</name>
<proteinExistence type="predicted"/>
<gene>
    <name evidence="1" type="ORF">SCHPADRAFT_118407</name>
</gene>
<keyword evidence="2" id="KW-1185">Reference proteome</keyword>
<protein>
    <submittedName>
        <fullName evidence="1">Uncharacterized protein</fullName>
    </submittedName>
</protein>
<evidence type="ECO:0000313" key="2">
    <source>
        <dbReference type="Proteomes" id="UP000053477"/>
    </source>
</evidence>
<dbReference type="InParanoid" id="A0A0H2S389"/>
<dbReference type="EMBL" id="KQ085894">
    <property type="protein sequence ID" value="KLO18454.1"/>
    <property type="molecule type" value="Genomic_DNA"/>
</dbReference>